<keyword evidence="4 6" id="KW-1133">Transmembrane helix</keyword>
<feature type="domain" description="EamA" evidence="7">
    <location>
        <begin position="11"/>
        <end position="139"/>
    </location>
</feature>
<dbReference type="Pfam" id="PF00892">
    <property type="entry name" value="EamA"/>
    <property type="match status" value="2"/>
</dbReference>
<evidence type="ECO:0000256" key="5">
    <source>
        <dbReference type="ARBA" id="ARBA00023136"/>
    </source>
</evidence>
<feature type="transmembrane region" description="Helical" evidence="6">
    <location>
        <begin position="69"/>
        <end position="91"/>
    </location>
</feature>
<comment type="caution">
    <text evidence="8">The sequence shown here is derived from an EMBL/GenBank/DDBJ whole genome shotgun (WGS) entry which is preliminary data.</text>
</comment>
<feature type="transmembrane region" description="Helical" evidence="6">
    <location>
        <begin position="178"/>
        <end position="199"/>
    </location>
</feature>
<name>A0ABY1YFT8_9RHOB</name>
<comment type="similarity">
    <text evidence="2">Belongs to the drug/metabolite transporter (DMT) superfamily. 10 TMS drug/metabolite exporter (DME) (TC 2.A.7.3) family.</text>
</comment>
<dbReference type="PANTHER" id="PTHR22911:SF6">
    <property type="entry name" value="SOLUTE CARRIER FAMILY 35 MEMBER G1"/>
    <property type="match status" value="1"/>
</dbReference>
<evidence type="ECO:0000313" key="8">
    <source>
        <dbReference type="EMBL" id="TBN47905.1"/>
    </source>
</evidence>
<feature type="domain" description="EamA" evidence="7">
    <location>
        <begin position="147"/>
        <end position="277"/>
    </location>
</feature>
<evidence type="ECO:0000259" key="7">
    <source>
        <dbReference type="Pfam" id="PF00892"/>
    </source>
</evidence>
<dbReference type="Proteomes" id="UP000292859">
    <property type="component" value="Unassembled WGS sequence"/>
</dbReference>
<evidence type="ECO:0000256" key="4">
    <source>
        <dbReference type="ARBA" id="ARBA00022989"/>
    </source>
</evidence>
<dbReference type="PANTHER" id="PTHR22911">
    <property type="entry name" value="ACYL-MALONYL CONDENSING ENZYME-RELATED"/>
    <property type="match status" value="1"/>
</dbReference>
<keyword evidence="5 6" id="KW-0472">Membrane</keyword>
<reference evidence="8 9" key="1">
    <citation type="submission" date="2019-02" db="EMBL/GenBank/DDBJ databases">
        <authorList>
            <person name="Zhang G."/>
        </authorList>
    </citation>
    <scope>NUCLEOTIDE SEQUENCE [LARGE SCALE GENOMIC DNA]</scope>
    <source>
        <strain evidence="8 9">CMB17</strain>
    </source>
</reference>
<dbReference type="InterPro" id="IPR000620">
    <property type="entry name" value="EamA_dom"/>
</dbReference>
<dbReference type="InterPro" id="IPR037185">
    <property type="entry name" value="EmrE-like"/>
</dbReference>
<feature type="transmembrane region" description="Helical" evidence="6">
    <location>
        <begin position="123"/>
        <end position="142"/>
    </location>
</feature>
<feature type="transmembrane region" description="Helical" evidence="6">
    <location>
        <begin position="205"/>
        <end position="222"/>
    </location>
</feature>
<dbReference type="EMBL" id="SIRL01000012">
    <property type="protein sequence ID" value="TBN47905.1"/>
    <property type="molecule type" value="Genomic_DNA"/>
</dbReference>
<feature type="transmembrane region" description="Helical" evidence="6">
    <location>
        <begin position="148"/>
        <end position="166"/>
    </location>
</feature>
<keyword evidence="3 6" id="KW-0812">Transmembrane</keyword>
<keyword evidence="9" id="KW-1185">Reference proteome</keyword>
<feature type="transmembrane region" description="Helical" evidence="6">
    <location>
        <begin position="35"/>
        <end position="57"/>
    </location>
</feature>
<protein>
    <submittedName>
        <fullName evidence="8">DMT family transporter</fullName>
    </submittedName>
</protein>
<gene>
    <name evidence="8" type="ORF">EYF88_14750</name>
</gene>
<proteinExistence type="inferred from homology"/>
<dbReference type="SUPFAM" id="SSF103481">
    <property type="entry name" value="Multidrug resistance efflux transporter EmrE"/>
    <property type="match status" value="2"/>
</dbReference>
<organism evidence="8 9">
    <name type="scientific">Paracoccus sediminis</name>
    <dbReference type="NCBI Taxonomy" id="1214787"/>
    <lineage>
        <taxon>Bacteria</taxon>
        <taxon>Pseudomonadati</taxon>
        <taxon>Pseudomonadota</taxon>
        <taxon>Alphaproteobacteria</taxon>
        <taxon>Rhodobacterales</taxon>
        <taxon>Paracoccaceae</taxon>
        <taxon>Paracoccus</taxon>
    </lineage>
</organism>
<sequence>MVSRRTGRAAAGLMLAAAVLAGLDAVIVRLLAGQVHPLVIGFFRALFGLLAVLPWAIGRVNLRASPWRWMHVLRAGLKLASLVAVFVAFAHAPLADAMALTFTMPLLVTLGAWAFLGESVGPGRLLGVIGGFAGILVIVRPGADFDPWLLFALGGAVLTAIIQLMLRHMSHADTTERLVAWNLIAMAPLGLLAALPVWGTPSREQLALLALQGAIGALNMTLITRAYGLADVSFLAPLDFLRLPVVGILAWLFFAELAPVSTWIGAAVIVASVLLSMRRTGP</sequence>
<evidence type="ECO:0000256" key="1">
    <source>
        <dbReference type="ARBA" id="ARBA00004141"/>
    </source>
</evidence>
<evidence type="ECO:0000313" key="9">
    <source>
        <dbReference type="Proteomes" id="UP000292859"/>
    </source>
</evidence>
<comment type="subcellular location">
    <subcellularLocation>
        <location evidence="1">Membrane</location>
        <topology evidence="1">Multi-pass membrane protein</topology>
    </subcellularLocation>
</comment>
<evidence type="ECO:0000256" key="3">
    <source>
        <dbReference type="ARBA" id="ARBA00022692"/>
    </source>
</evidence>
<accession>A0ABY1YFT8</accession>
<evidence type="ECO:0000256" key="2">
    <source>
        <dbReference type="ARBA" id="ARBA00009853"/>
    </source>
</evidence>
<evidence type="ECO:0000256" key="6">
    <source>
        <dbReference type="SAM" id="Phobius"/>
    </source>
</evidence>